<accession>A0A833SY93</accession>
<dbReference type="EMBL" id="WSZM01000668">
    <property type="protein sequence ID" value="KAF4030566.1"/>
    <property type="molecule type" value="Genomic_DNA"/>
</dbReference>
<proteinExistence type="predicted"/>
<organism evidence="2 3">
    <name type="scientific">Phytophthora infestans</name>
    <name type="common">Potato late blight agent</name>
    <name type="synonym">Botrytis infestans</name>
    <dbReference type="NCBI Taxonomy" id="4787"/>
    <lineage>
        <taxon>Eukaryota</taxon>
        <taxon>Sar</taxon>
        <taxon>Stramenopiles</taxon>
        <taxon>Oomycota</taxon>
        <taxon>Peronosporomycetes</taxon>
        <taxon>Peronosporales</taxon>
        <taxon>Peronosporaceae</taxon>
        <taxon>Phytophthora</taxon>
    </lineage>
</organism>
<reference evidence="2" key="1">
    <citation type="submission" date="2020-04" db="EMBL/GenBank/DDBJ databases">
        <title>Hybrid Assembly of Korean Phytophthora infestans isolates.</title>
        <authorList>
            <person name="Prokchorchik M."/>
            <person name="Lee Y."/>
            <person name="Seo J."/>
            <person name="Cho J.-H."/>
            <person name="Park Y.-E."/>
            <person name="Jang D.-C."/>
            <person name="Im J.-S."/>
            <person name="Choi J.-G."/>
            <person name="Park H.-J."/>
            <person name="Lee G.-B."/>
            <person name="Lee Y.-G."/>
            <person name="Hong S.-Y."/>
            <person name="Cho K."/>
            <person name="Sohn K.H."/>
        </authorList>
    </citation>
    <scope>NUCLEOTIDE SEQUENCE</scope>
    <source>
        <strain evidence="2">KR_1_A1</strain>
    </source>
</reference>
<evidence type="ECO:0000313" key="2">
    <source>
        <dbReference type="EMBL" id="KAF4030566.1"/>
    </source>
</evidence>
<comment type="caution">
    <text evidence="2">The sequence shown here is derived from an EMBL/GenBank/DDBJ whole genome shotgun (WGS) entry which is preliminary data.</text>
</comment>
<keyword evidence="1" id="KW-0732">Signal</keyword>
<name>A0A833SY93_PHYIN</name>
<feature type="signal peptide" evidence="1">
    <location>
        <begin position="1"/>
        <end position="20"/>
    </location>
</feature>
<dbReference type="AlphaFoldDB" id="A0A833SY93"/>
<gene>
    <name evidence="2" type="ORF">GN244_ATG17654</name>
</gene>
<feature type="chain" id="PRO_5032490212" evidence="1">
    <location>
        <begin position="21"/>
        <end position="141"/>
    </location>
</feature>
<dbReference type="Proteomes" id="UP000602510">
    <property type="component" value="Unassembled WGS sequence"/>
</dbReference>
<protein>
    <submittedName>
        <fullName evidence="2">Uncharacterized protein</fullName>
    </submittedName>
</protein>
<evidence type="ECO:0000256" key="1">
    <source>
        <dbReference type="SAM" id="SignalP"/>
    </source>
</evidence>
<sequence>MSSICLSIVMIIILGAECPAWRVRIFSGGKPRDPSKRFSFSTAQRCYSLSDCWNSKSRSAVWSSIPSDSRIVLYAGLECQGRYAIGEDKSSGEIDFVPVHLSGDVSSFMVWQSGMYATAGLAEVCCDSATVLTADPTNAGL</sequence>
<keyword evidence="3" id="KW-1185">Reference proteome</keyword>
<evidence type="ECO:0000313" key="3">
    <source>
        <dbReference type="Proteomes" id="UP000602510"/>
    </source>
</evidence>